<name>A0ACB8DTN0_DERSI</name>
<comment type="caution">
    <text evidence="1">The sequence shown here is derived from an EMBL/GenBank/DDBJ whole genome shotgun (WGS) entry which is preliminary data.</text>
</comment>
<dbReference type="EMBL" id="CM023470">
    <property type="protein sequence ID" value="KAH7977852.1"/>
    <property type="molecule type" value="Genomic_DNA"/>
</dbReference>
<gene>
    <name evidence="1" type="ORF">HPB49_003760</name>
</gene>
<dbReference type="Proteomes" id="UP000821865">
    <property type="component" value="Chromosome 1"/>
</dbReference>
<reference evidence="1" key="1">
    <citation type="submission" date="2020-05" db="EMBL/GenBank/DDBJ databases">
        <title>Large-scale comparative analyses of tick genomes elucidate their genetic diversity and vector capacities.</title>
        <authorList>
            <person name="Jia N."/>
            <person name="Wang J."/>
            <person name="Shi W."/>
            <person name="Du L."/>
            <person name="Sun Y."/>
            <person name="Zhan W."/>
            <person name="Jiang J."/>
            <person name="Wang Q."/>
            <person name="Zhang B."/>
            <person name="Ji P."/>
            <person name="Sakyi L.B."/>
            <person name="Cui X."/>
            <person name="Yuan T."/>
            <person name="Jiang B."/>
            <person name="Yang W."/>
            <person name="Lam T.T.-Y."/>
            <person name="Chang Q."/>
            <person name="Ding S."/>
            <person name="Wang X."/>
            <person name="Zhu J."/>
            <person name="Ruan X."/>
            <person name="Zhao L."/>
            <person name="Wei J."/>
            <person name="Que T."/>
            <person name="Du C."/>
            <person name="Cheng J."/>
            <person name="Dai P."/>
            <person name="Han X."/>
            <person name="Huang E."/>
            <person name="Gao Y."/>
            <person name="Liu J."/>
            <person name="Shao H."/>
            <person name="Ye R."/>
            <person name="Li L."/>
            <person name="Wei W."/>
            <person name="Wang X."/>
            <person name="Wang C."/>
            <person name="Yang T."/>
            <person name="Huo Q."/>
            <person name="Li W."/>
            <person name="Guo W."/>
            <person name="Chen H."/>
            <person name="Zhou L."/>
            <person name="Ni X."/>
            <person name="Tian J."/>
            <person name="Zhou Y."/>
            <person name="Sheng Y."/>
            <person name="Liu T."/>
            <person name="Pan Y."/>
            <person name="Xia L."/>
            <person name="Li J."/>
            <person name="Zhao F."/>
            <person name="Cao W."/>
        </authorList>
    </citation>
    <scope>NUCLEOTIDE SEQUENCE</scope>
    <source>
        <strain evidence="1">Dsil-2018</strain>
    </source>
</reference>
<evidence type="ECO:0000313" key="2">
    <source>
        <dbReference type="Proteomes" id="UP000821865"/>
    </source>
</evidence>
<organism evidence="1 2">
    <name type="scientific">Dermacentor silvarum</name>
    <name type="common">Tick</name>
    <dbReference type="NCBI Taxonomy" id="543639"/>
    <lineage>
        <taxon>Eukaryota</taxon>
        <taxon>Metazoa</taxon>
        <taxon>Ecdysozoa</taxon>
        <taxon>Arthropoda</taxon>
        <taxon>Chelicerata</taxon>
        <taxon>Arachnida</taxon>
        <taxon>Acari</taxon>
        <taxon>Parasitiformes</taxon>
        <taxon>Ixodida</taxon>
        <taxon>Ixodoidea</taxon>
        <taxon>Ixodidae</taxon>
        <taxon>Rhipicephalinae</taxon>
        <taxon>Dermacentor</taxon>
    </lineage>
</organism>
<sequence length="205" mass="23946">MHPQALKIRDVGVKCATITAEKVVLEKYYLKRMWMSPNTAIRNALGGAVFPELIVCRNIPPRVKQWCRPIIIARHAFRDQYNGKDFVVPRPGTLQIKYSPTIGARYNLENMKQARVQLMKGMKEESERHRRQQTERTRKIRALRIREQQSAHRARMERQNALCMNVLQRRVEEALAAKNHYEVAQRRRLESRANGNGFDSMPSPI</sequence>
<evidence type="ECO:0000313" key="1">
    <source>
        <dbReference type="EMBL" id="KAH7977852.1"/>
    </source>
</evidence>
<accession>A0ACB8DTN0</accession>
<keyword evidence="2" id="KW-1185">Reference proteome</keyword>
<proteinExistence type="predicted"/>
<protein>
    <submittedName>
        <fullName evidence="1">Uncharacterized protein</fullName>
    </submittedName>
</protein>